<dbReference type="EMBL" id="JAVDYF010000001">
    <property type="protein sequence ID" value="MDR7354937.1"/>
    <property type="molecule type" value="Genomic_DNA"/>
</dbReference>
<sequence>MSLVQSLEDFLSQGIWGICFADMLEHLAYLFFRTDHFGTVGACVNVLF</sequence>
<comment type="caution">
    <text evidence="1">The sequence shown here is derived from an EMBL/GenBank/DDBJ whole genome shotgun (WGS) entry which is preliminary data.</text>
</comment>
<evidence type="ECO:0000313" key="2">
    <source>
        <dbReference type="Proteomes" id="UP001183619"/>
    </source>
</evidence>
<proteinExistence type="predicted"/>
<keyword evidence="2" id="KW-1185">Reference proteome</keyword>
<reference evidence="1 2" key="1">
    <citation type="submission" date="2023-07" db="EMBL/GenBank/DDBJ databases">
        <title>Sequencing the genomes of 1000 actinobacteria strains.</title>
        <authorList>
            <person name="Klenk H.-P."/>
        </authorList>
    </citation>
    <scope>NUCLEOTIDE SEQUENCE [LARGE SCALE GENOMIC DNA]</scope>
    <source>
        <strain evidence="1 2">DSM 44508</strain>
    </source>
</reference>
<protein>
    <submittedName>
        <fullName evidence="1">Uncharacterized protein</fullName>
    </submittedName>
</protein>
<evidence type="ECO:0000313" key="1">
    <source>
        <dbReference type="EMBL" id="MDR7354937.1"/>
    </source>
</evidence>
<name>A0ABU2B8I5_9CORY</name>
<gene>
    <name evidence="1" type="ORF">J2S37_001475</name>
</gene>
<organism evidence="1 2">
    <name type="scientific">Corynebacterium felinum</name>
    <dbReference type="NCBI Taxonomy" id="131318"/>
    <lineage>
        <taxon>Bacteria</taxon>
        <taxon>Bacillati</taxon>
        <taxon>Actinomycetota</taxon>
        <taxon>Actinomycetes</taxon>
        <taxon>Mycobacteriales</taxon>
        <taxon>Corynebacteriaceae</taxon>
        <taxon>Corynebacterium</taxon>
    </lineage>
</organism>
<accession>A0ABU2B8I5</accession>
<dbReference type="Proteomes" id="UP001183619">
    <property type="component" value="Unassembled WGS sequence"/>
</dbReference>